<dbReference type="RefSeq" id="WP_122160807.1">
    <property type="nucleotide sequence ID" value="NZ_BPQX01000017.1"/>
</dbReference>
<feature type="transmembrane region" description="Helical" evidence="1">
    <location>
        <begin position="46"/>
        <end position="67"/>
    </location>
</feature>
<reference evidence="2 3" key="1">
    <citation type="submission" date="2023-07" db="EMBL/GenBank/DDBJ databases">
        <title>Genomic Encyclopedia of Type Strains, Phase IV (KMG-IV): sequencing the most valuable type-strain genomes for metagenomic binning, comparative biology and taxonomic classification.</title>
        <authorList>
            <person name="Goeker M."/>
        </authorList>
    </citation>
    <scope>NUCLEOTIDE SEQUENCE [LARGE SCALE GENOMIC DNA]</scope>
    <source>
        <strain evidence="2 3">DSM 19562</strain>
    </source>
</reference>
<organism evidence="2 3">
    <name type="scientific">Methylobacterium persicinum</name>
    <dbReference type="NCBI Taxonomy" id="374426"/>
    <lineage>
        <taxon>Bacteria</taxon>
        <taxon>Pseudomonadati</taxon>
        <taxon>Pseudomonadota</taxon>
        <taxon>Alphaproteobacteria</taxon>
        <taxon>Hyphomicrobiales</taxon>
        <taxon>Methylobacteriaceae</taxon>
        <taxon>Methylobacterium</taxon>
    </lineage>
</organism>
<name>A0ABU0HTF4_9HYPH</name>
<gene>
    <name evidence="2" type="ORF">QO016_004526</name>
</gene>
<evidence type="ECO:0000313" key="3">
    <source>
        <dbReference type="Proteomes" id="UP001236369"/>
    </source>
</evidence>
<feature type="transmembrane region" description="Helical" evidence="1">
    <location>
        <begin position="12"/>
        <end position="34"/>
    </location>
</feature>
<keyword evidence="3" id="KW-1185">Reference proteome</keyword>
<keyword evidence="1" id="KW-0812">Transmembrane</keyword>
<accession>A0ABU0HTF4</accession>
<evidence type="ECO:0000313" key="2">
    <source>
        <dbReference type="EMBL" id="MDQ0445000.1"/>
    </source>
</evidence>
<keyword evidence="1" id="KW-0472">Membrane</keyword>
<evidence type="ECO:0000256" key="1">
    <source>
        <dbReference type="SAM" id="Phobius"/>
    </source>
</evidence>
<sequence>MVWMGMSPREGSATATAGVGAGHAVTASLGLLLRNAVNFRRGSPDVLDGIAAVMVTGYGVYFLWLAYPGAA</sequence>
<keyword evidence="1" id="KW-1133">Transmembrane helix</keyword>
<comment type="caution">
    <text evidence="2">The sequence shown here is derived from an EMBL/GenBank/DDBJ whole genome shotgun (WGS) entry which is preliminary data.</text>
</comment>
<protein>
    <submittedName>
        <fullName evidence="2">Uncharacterized protein</fullName>
    </submittedName>
</protein>
<proteinExistence type="predicted"/>
<dbReference type="EMBL" id="JAUSVV010000019">
    <property type="protein sequence ID" value="MDQ0445000.1"/>
    <property type="molecule type" value="Genomic_DNA"/>
</dbReference>
<dbReference type="Proteomes" id="UP001236369">
    <property type="component" value="Unassembled WGS sequence"/>
</dbReference>